<evidence type="ECO:0000313" key="6">
    <source>
        <dbReference type="Proteomes" id="UP000199603"/>
    </source>
</evidence>
<dbReference type="CDD" id="cd03230">
    <property type="entry name" value="ABC_DR_subfamily_A"/>
    <property type="match status" value="1"/>
</dbReference>
<dbReference type="Proteomes" id="UP000199603">
    <property type="component" value="Unassembled WGS sequence"/>
</dbReference>
<reference evidence="5 6" key="1">
    <citation type="submission" date="2016-10" db="EMBL/GenBank/DDBJ databases">
        <authorList>
            <person name="de Groot N.N."/>
        </authorList>
    </citation>
    <scope>NUCLEOTIDE SEQUENCE [LARGE SCALE GENOMIC DNA]</scope>
    <source>
        <strain evidence="5 6">DSM 16957</strain>
    </source>
</reference>
<evidence type="ECO:0000313" key="5">
    <source>
        <dbReference type="EMBL" id="SDD86798.1"/>
    </source>
</evidence>
<dbReference type="RefSeq" id="WP_091243695.1">
    <property type="nucleotide sequence ID" value="NZ_FNAG01000009.1"/>
</dbReference>
<dbReference type="Pfam" id="PF00005">
    <property type="entry name" value="ABC_tran"/>
    <property type="match status" value="1"/>
</dbReference>
<evidence type="ECO:0000256" key="2">
    <source>
        <dbReference type="ARBA" id="ARBA00022741"/>
    </source>
</evidence>
<dbReference type="SUPFAM" id="SSF52540">
    <property type="entry name" value="P-loop containing nucleoside triphosphate hydrolases"/>
    <property type="match status" value="1"/>
</dbReference>
<dbReference type="PROSITE" id="PS00211">
    <property type="entry name" value="ABC_TRANSPORTER_1"/>
    <property type="match status" value="1"/>
</dbReference>
<keyword evidence="3 5" id="KW-0067">ATP-binding</keyword>
<dbReference type="InterPro" id="IPR003439">
    <property type="entry name" value="ABC_transporter-like_ATP-bd"/>
</dbReference>
<dbReference type="OrthoDB" id="9775490at2"/>
<dbReference type="GO" id="GO:0016887">
    <property type="term" value="F:ATP hydrolysis activity"/>
    <property type="evidence" value="ECO:0007669"/>
    <property type="project" value="InterPro"/>
</dbReference>
<dbReference type="AlphaFoldDB" id="A0A1G6Y8S2"/>
<dbReference type="InterPro" id="IPR050763">
    <property type="entry name" value="ABC_transporter_ATP-binding"/>
</dbReference>
<sequence length="297" mass="31966">MTTPDPIARLRGAYKRYGAITALDGIDLQLRRGELLALLGSNGAGKSTALGLLTGRLAADAGEVSLFGADPREASARRRIGVMLQEARLPETLRVRELVHLFASYYPAPRAIDETLALAGLSELAARRYAALSGGQQRRVQFALAICGAPELVFVDEPTTGLDVEARRGFWQVIQALREAGTSIVLTTHYLEEADALAERVVLIERGRVLAEDTPSGLKARAQGARLRCVTRLSATELAALPEVQSVESEGSRVSLRCSDSDALLRRLLHLDPALHGIEIRPLNLEDAFLALTGDAA</sequence>
<dbReference type="SMART" id="SM00382">
    <property type="entry name" value="AAA"/>
    <property type="match status" value="1"/>
</dbReference>
<dbReference type="EMBL" id="FNAG01000009">
    <property type="protein sequence ID" value="SDD86798.1"/>
    <property type="molecule type" value="Genomic_DNA"/>
</dbReference>
<dbReference type="PANTHER" id="PTHR42711">
    <property type="entry name" value="ABC TRANSPORTER ATP-BINDING PROTEIN"/>
    <property type="match status" value="1"/>
</dbReference>
<dbReference type="Gene3D" id="3.40.50.300">
    <property type="entry name" value="P-loop containing nucleotide triphosphate hydrolases"/>
    <property type="match status" value="1"/>
</dbReference>
<dbReference type="GO" id="GO:0005524">
    <property type="term" value="F:ATP binding"/>
    <property type="evidence" value="ECO:0007669"/>
    <property type="project" value="UniProtKB-KW"/>
</dbReference>
<keyword evidence="6" id="KW-1185">Reference proteome</keyword>
<dbReference type="InterPro" id="IPR027417">
    <property type="entry name" value="P-loop_NTPase"/>
</dbReference>
<name>A0A1G6Y8S2_9GAMM</name>
<organism evidence="5 6">
    <name type="scientific">Aquimonas voraii</name>
    <dbReference type="NCBI Taxonomy" id="265719"/>
    <lineage>
        <taxon>Bacteria</taxon>
        <taxon>Pseudomonadati</taxon>
        <taxon>Pseudomonadota</taxon>
        <taxon>Gammaproteobacteria</taxon>
        <taxon>Lysobacterales</taxon>
        <taxon>Lysobacteraceae</taxon>
        <taxon>Aquimonas</taxon>
    </lineage>
</organism>
<dbReference type="PROSITE" id="PS50893">
    <property type="entry name" value="ABC_TRANSPORTER_2"/>
    <property type="match status" value="1"/>
</dbReference>
<keyword evidence="2" id="KW-0547">Nucleotide-binding</keyword>
<dbReference type="STRING" id="265719.SAMN04488509_10935"/>
<evidence type="ECO:0000256" key="1">
    <source>
        <dbReference type="ARBA" id="ARBA00022448"/>
    </source>
</evidence>
<dbReference type="InterPro" id="IPR003593">
    <property type="entry name" value="AAA+_ATPase"/>
</dbReference>
<protein>
    <submittedName>
        <fullName evidence="5">ABC-2 type transport system ATP-binding protein</fullName>
    </submittedName>
</protein>
<evidence type="ECO:0000256" key="3">
    <source>
        <dbReference type="ARBA" id="ARBA00022840"/>
    </source>
</evidence>
<dbReference type="InterPro" id="IPR017871">
    <property type="entry name" value="ABC_transporter-like_CS"/>
</dbReference>
<proteinExistence type="predicted"/>
<evidence type="ECO:0000259" key="4">
    <source>
        <dbReference type="PROSITE" id="PS50893"/>
    </source>
</evidence>
<feature type="domain" description="ABC transporter" evidence="4">
    <location>
        <begin position="8"/>
        <end position="231"/>
    </location>
</feature>
<keyword evidence="1" id="KW-0813">Transport</keyword>
<dbReference type="PANTHER" id="PTHR42711:SF17">
    <property type="entry name" value="ABC TRANSPORTER ATP-BINDING PROTEIN"/>
    <property type="match status" value="1"/>
</dbReference>
<accession>A0A1G6Y8S2</accession>
<gene>
    <name evidence="5" type="ORF">SAMN04488509_10935</name>
</gene>